<dbReference type="InterPro" id="IPR015590">
    <property type="entry name" value="Aldehyde_DH_dom"/>
</dbReference>
<evidence type="ECO:0000256" key="1">
    <source>
        <dbReference type="ARBA" id="ARBA00009986"/>
    </source>
</evidence>
<dbReference type="InterPro" id="IPR016161">
    <property type="entry name" value="Ald_DH/histidinol_DH"/>
</dbReference>
<gene>
    <name evidence="4" type="ORF">RhiirA1_486127</name>
</gene>
<comment type="similarity">
    <text evidence="1">Belongs to the aldehyde dehydrogenase family.</text>
</comment>
<dbReference type="VEuPathDB" id="FungiDB:RhiirA1_486127"/>
<keyword evidence="2" id="KW-0520">NAD</keyword>
<evidence type="ECO:0000259" key="3">
    <source>
        <dbReference type="Pfam" id="PF00171"/>
    </source>
</evidence>
<comment type="caution">
    <text evidence="4">The sequence shown here is derived from an EMBL/GenBank/DDBJ whole genome shotgun (WGS) entry which is preliminary data.</text>
</comment>
<feature type="domain" description="Aldehyde dehydrogenase" evidence="3">
    <location>
        <begin position="1"/>
        <end position="153"/>
    </location>
</feature>
<reference evidence="4 5" key="2">
    <citation type="submission" date="2017-10" db="EMBL/GenBank/DDBJ databases">
        <title>Genome analyses suggest a sexual origin of heterokaryosis in a supposedly ancient asexual fungus.</title>
        <authorList>
            <person name="Corradi N."/>
            <person name="Sedzielewska K."/>
            <person name="Noel J."/>
            <person name="Charron P."/>
            <person name="Farinelli L."/>
            <person name="Marton T."/>
            <person name="Kruger M."/>
            <person name="Pelin A."/>
            <person name="Brachmann A."/>
            <person name="Corradi N."/>
        </authorList>
    </citation>
    <scope>NUCLEOTIDE SEQUENCE [LARGE SCALE GENOMIC DNA]</scope>
    <source>
        <strain evidence="4 5">A1</strain>
    </source>
</reference>
<dbReference type="PANTHER" id="PTHR43720">
    <property type="entry name" value="2-AMINOMUCONIC SEMIALDEHYDE DEHYDROGENASE"/>
    <property type="match status" value="1"/>
</dbReference>
<reference evidence="4 5" key="1">
    <citation type="submission" date="2017-10" db="EMBL/GenBank/DDBJ databases">
        <title>Extensive intraspecific genome diversity in a model arbuscular mycorrhizal fungus.</title>
        <authorList>
            <person name="Chen E.C.H."/>
            <person name="Morin E."/>
            <person name="Baudet D."/>
            <person name="Noel J."/>
            <person name="Ndikumana S."/>
            <person name="Charron P."/>
            <person name="St-Onge C."/>
            <person name="Giorgi J."/>
            <person name="Grigoriev I.V."/>
            <person name="Roux C."/>
            <person name="Martin F.M."/>
            <person name="Corradi N."/>
        </authorList>
    </citation>
    <scope>NUCLEOTIDE SEQUENCE [LARGE SCALE GENOMIC DNA]</scope>
    <source>
        <strain evidence="4 5">A1</strain>
    </source>
</reference>
<accession>A0A2N0QHI7</accession>
<dbReference type="PANTHER" id="PTHR43720:SF2">
    <property type="entry name" value="2-AMINOMUCONIC SEMIALDEHYDE DEHYDROGENASE"/>
    <property type="match status" value="1"/>
</dbReference>
<sequence>MGPSKNKTQFESVVSYIEEAKADGISLLYGGENNNENGYFIEPTIFEVENNQLKLVQEEIFGPVISIMKYSTFDEAIALSNETKYGLSASLFSNDIKEIMQFVRDIEVGMVRVNAETSGVELHAPFGGLKDSSSYSREQGRAAMDFYTSIKTVFIK</sequence>
<dbReference type="InterPro" id="IPR016163">
    <property type="entry name" value="Ald_DH_C"/>
</dbReference>
<name>A0A2N0QHI7_9GLOM</name>
<evidence type="ECO:0000256" key="2">
    <source>
        <dbReference type="ARBA" id="ARBA00023027"/>
    </source>
</evidence>
<dbReference type="AlphaFoldDB" id="A0A2N0QHI7"/>
<dbReference type="Gene3D" id="3.40.605.10">
    <property type="entry name" value="Aldehyde Dehydrogenase, Chain A, domain 1"/>
    <property type="match status" value="1"/>
</dbReference>
<dbReference type="EMBL" id="LLXH01009789">
    <property type="protein sequence ID" value="PKC50518.1"/>
    <property type="molecule type" value="Genomic_DNA"/>
</dbReference>
<dbReference type="Proteomes" id="UP000232688">
    <property type="component" value="Unassembled WGS sequence"/>
</dbReference>
<dbReference type="Gene3D" id="3.40.309.10">
    <property type="entry name" value="Aldehyde Dehydrogenase, Chain A, domain 2"/>
    <property type="match status" value="1"/>
</dbReference>
<organism evidence="4 5">
    <name type="scientific">Rhizophagus irregularis</name>
    <dbReference type="NCBI Taxonomy" id="588596"/>
    <lineage>
        <taxon>Eukaryota</taxon>
        <taxon>Fungi</taxon>
        <taxon>Fungi incertae sedis</taxon>
        <taxon>Mucoromycota</taxon>
        <taxon>Glomeromycotina</taxon>
        <taxon>Glomeromycetes</taxon>
        <taxon>Glomerales</taxon>
        <taxon>Glomeraceae</taxon>
        <taxon>Rhizophagus</taxon>
    </lineage>
</organism>
<dbReference type="GO" id="GO:0006598">
    <property type="term" value="P:polyamine catabolic process"/>
    <property type="evidence" value="ECO:0007669"/>
    <property type="project" value="TreeGrafter"/>
</dbReference>
<dbReference type="Pfam" id="PF00171">
    <property type="entry name" value="Aldedh"/>
    <property type="match status" value="1"/>
</dbReference>
<proteinExistence type="inferred from homology"/>
<dbReference type="InterPro" id="IPR016162">
    <property type="entry name" value="Ald_DH_N"/>
</dbReference>
<evidence type="ECO:0000313" key="5">
    <source>
        <dbReference type="Proteomes" id="UP000232688"/>
    </source>
</evidence>
<protein>
    <submittedName>
        <fullName evidence="4">Putative aldehyde dehydrogenase</fullName>
    </submittedName>
</protein>
<dbReference type="GO" id="GO:0004029">
    <property type="term" value="F:aldehyde dehydrogenase (NAD+) activity"/>
    <property type="evidence" value="ECO:0007669"/>
    <property type="project" value="TreeGrafter"/>
</dbReference>
<evidence type="ECO:0000313" key="4">
    <source>
        <dbReference type="EMBL" id="PKC50518.1"/>
    </source>
</evidence>
<dbReference type="SUPFAM" id="SSF53720">
    <property type="entry name" value="ALDH-like"/>
    <property type="match status" value="1"/>
</dbReference>